<evidence type="ECO:0000256" key="1">
    <source>
        <dbReference type="SAM" id="Phobius"/>
    </source>
</evidence>
<feature type="transmembrane region" description="Helical" evidence="1">
    <location>
        <begin position="183"/>
        <end position="201"/>
    </location>
</feature>
<feature type="transmembrane region" description="Helical" evidence="1">
    <location>
        <begin position="213"/>
        <end position="231"/>
    </location>
</feature>
<dbReference type="EMBL" id="BAABBR010000001">
    <property type="protein sequence ID" value="GAA4028207.1"/>
    <property type="molecule type" value="Genomic_DNA"/>
</dbReference>
<keyword evidence="3" id="KW-1185">Reference proteome</keyword>
<name>A0ABP7TLS2_9SPHN</name>
<organism evidence="2 3">
    <name type="scientific">Sphingomonas rosea</name>
    <dbReference type="NCBI Taxonomy" id="335605"/>
    <lineage>
        <taxon>Bacteria</taxon>
        <taxon>Pseudomonadati</taxon>
        <taxon>Pseudomonadota</taxon>
        <taxon>Alphaproteobacteria</taxon>
        <taxon>Sphingomonadales</taxon>
        <taxon>Sphingomonadaceae</taxon>
        <taxon>Sphingomonas</taxon>
    </lineage>
</organism>
<evidence type="ECO:0000313" key="2">
    <source>
        <dbReference type="EMBL" id="GAA4028207.1"/>
    </source>
</evidence>
<feature type="transmembrane region" description="Helical" evidence="1">
    <location>
        <begin position="146"/>
        <end position="163"/>
    </location>
</feature>
<feature type="transmembrane region" description="Helical" evidence="1">
    <location>
        <begin position="53"/>
        <end position="73"/>
    </location>
</feature>
<accession>A0ABP7TLS2</accession>
<evidence type="ECO:0000313" key="3">
    <source>
        <dbReference type="Proteomes" id="UP001424459"/>
    </source>
</evidence>
<keyword evidence="1" id="KW-0472">Membrane</keyword>
<keyword evidence="1" id="KW-0812">Transmembrane</keyword>
<sequence>MATLAAKPASRTRWRYFFPGITSLLLVLSLIAFSDNLVTDVGQPSNRTPRLIIHGLFGLGWSVSLALQAWLVLMRRTARHRTIGALLFLIGAGLVVSTAFLFVTTFRGFSAMSAEVVINRLLLPVFAFCLWQAWRERKRTDFHKRYLLIGSFAMLSPVLSRDFNHLSWPWYPDPEGAAADTAFIIFYFATWSGLIGSLWFYDRTTLGRIHRVTWMGSLAIAVIVVGATVLIPPG</sequence>
<keyword evidence="1" id="KW-1133">Transmembrane helix</keyword>
<comment type="caution">
    <text evidence="2">The sequence shown here is derived from an EMBL/GenBank/DDBJ whole genome shotgun (WGS) entry which is preliminary data.</text>
</comment>
<gene>
    <name evidence="2" type="ORF">GCM10022281_03760</name>
</gene>
<reference evidence="3" key="1">
    <citation type="journal article" date="2019" name="Int. J. Syst. Evol. Microbiol.">
        <title>The Global Catalogue of Microorganisms (GCM) 10K type strain sequencing project: providing services to taxonomists for standard genome sequencing and annotation.</title>
        <authorList>
            <consortium name="The Broad Institute Genomics Platform"/>
            <consortium name="The Broad Institute Genome Sequencing Center for Infectious Disease"/>
            <person name="Wu L."/>
            <person name="Ma J."/>
        </authorList>
    </citation>
    <scope>NUCLEOTIDE SEQUENCE [LARGE SCALE GENOMIC DNA]</scope>
    <source>
        <strain evidence="3">JCM 17564</strain>
    </source>
</reference>
<dbReference type="Proteomes" id="UP001424459">
    <property type="component" value="Unassembled WGS sequence"/>
</dbReference>
<protein>
    <submittedName>
        <fullName evidence="2">Uncharacterized protein</fullName>
    </submittedName>
</protein>
<feature type="transmembrane region" description="Helical" evidence="1">
    <location>
        <begin position="16"/>
        <end position="33"/>
    </location>
</feature>
<proteinExistence type="predicted"/>
<feature type="transmembrane region" description="Helical" evidence="1">
    <location>
        <begin position="116"/>
        <end position="134"/>
    </location>
</feature>
<dbReference type="RefSeq" id="WP_344695271.1">
    <property type="nucleotide sequence ID" value="NZ_BAABBR010000001.1"/>
</dbReference>
<feature type="transmembrane region" description="Helical" evidence="1">
    <location>
        <begin position="85"/>
        <end position="104"/>
    </location>
</feature>